<comment type="caution">
    <text evidence="2">The sequence shown here is derived from an EMBL/GenBank/DDBJ whole genome shotgun (WGS) entry which is preliminary data.</text>
</comment>
<dbReference type="PANTHER" id="PTHR38846">
    <property type="entry name" value="C3H1-TYPE DOMAIN-CONTAINING PROTEIN"/>
    <property type="match status" value="1"/>
</dbReference>
<reference evidence="2 3" key="1">
    <citation type="journal article" name="Sci. Rep.">
        <title>Telomere-to-telomere assembled and centromere annotated genomes of the two main subspecies of the button mushroom Agaricus bisporus reveal especially polymorphic chromosome ends.</title>
        <authorList>
            <person name="Sonnenberg A.S.M."/>
            <person name="Sedaghat-Telgerd N."/>
            <person name="Lavrijssen B."/>
            <person name="Ohm R.A."/>
            <person name="Hendrickx P.M."/>
            <person name="Scholtmeijer K."/>
            <person name="Baars J.J.P."/>
            <person name="van Peer A."/>
        </authorList>
    </citation>
    <scope>NUCLEOTIDE SEQUENCE [LARGE SCALE GENOMIC DNA]</scope>
    <source>
        <strain evidence="2 3">H119_p4</strain>
    </source>
</reference>
<evidence type="ECO:0000313" key="3">
    <source>
        <dbReference type="Proteomes" id="UP000629468"/>
    </source>
</evidence>
<dbReference type="PANTHER" id="PTHR38846:SF1">
    <property type="entry name" value="C3H1-TYPE DOMAIN-CONTAINING PROTEIN"/>
    <property type="match status" value="1"/>
</dbReference>
<feature type="region of interest" description="Disordered" evidence="1">
    <location>
        <begin position="132"/>
        <end position="165"/>
    </location>
</feature>
<protein>
    <submittedName>
        <fullName evidence="2">Uncharacterized protein</fullName>
    </submittedName>
</protein>
<gene>
    <name evidence="2" type="ORF">Agabi119p4_2666</name>
</gene>
<organism evidence="2 3">
    <name type="scientific">Agaricus bisporus var. burnettii</name>
    <dbReference type="NCBI Taxonomy" id="192524"/>
    <lineage>
        <taxon>Eukaryota</taxon>
        <taxon>Fungi</taxon>
        <taxon>Dikarya</taxon>
        <taxon>Basidiomycota</taxon>
        <taxon>Agaricomycotina</taxon>
        <taxon>Agaricomycetes</taxon>
        <taxon>Agaricomycetidae</taxon>
        <taxon>Agaricales</taxon>
        <taxon>Agaricineae</taxon>
        <taxon>Agaricaceae</taxon>
        <taxon>Agaricus</taxon>
    </lineage>
</organism>
<name>A0A8H7F9K0_AGABI</name>
<accession>A0A8H7F9K0</accession>
<dbReference type="Proteomes" id="UP000629468">
    <property type="component" value="Unassembled WGS sequence"/>
</dbReference>
<evidence type="ECO:0000256" key="1">
    <source>
        <dbReference type="SAM" id="MobiDB-lite"/>
    </source>
</evidence>
<proteinExistence type="predicted"/>
<dbReference type="AlphaFoldDB" id="A0A8H7F9K0"/>
<sequence length="196" mass="22516">MQPLEAFFRKYRWFTYVPGQSASAQFKRLRDEAGWDRDDDENDRAWQSYRTALVRQFNATYSVDEDDLAAWHALLRHIGVNNPPSTVEECKKLINGKFINLIDLIDARDGHNVDIIHFASEQQLRSGYSVEVPTSTYHEPGSKSTGPNSIQREQEEQTSSINDSRSQYGGLQCPLSYTSLSPFVSVLLFLCVRKRY</sequence>
<evidence type="ECO:0000313" key="2">
    <source>
        <dbReference type="EMBL" id="KAF7783290.1"/>
    </source>
</evidence>
<dbReference type="EMBL" id="JABXXO010000003">
    <property type="protein sequence ID" value="KAF7783290.1"/>
    <property type="molecule type" value="Genomic_DNA"/>
</dbReference>